<reference evidence="2" key="1">
    <citation type="journal article" date="2010" name="Science">
        <title>Signatures of adaptation to obligate biotrophy in the Hyaloperonospora arabidopsidis genome.</title>
        <authorList>
            <person name="Baxter L."/>
            <person name="Tripathy S."/>
            <person name="Ishaque N."/>
            <person name="Boot N."/>
            <person name="Cabral A."/>
            <person name="Kemen E."/>
            <person name="Thines M."/>
            <person name="Ah-Fong A."/>
            <person name="Anderson R."/>
            <person name="Badejoko W."/>
            <person name="Bittner-Eddy P."/>
            <person name="Boore J.L."/>
            <person name="Chibucos M.C."/>
            <person name="Coates M."/>
            <person name="Dehal P."/>
            <person name="Delehaunty K."/>
            <person name="Dong S."/>
            <person name="Downton P."/>
            <person name="Dumas B."/>
            <person name="Fabro G."/>
            <person name="Fronick C."/>
            <person name="Fuerstenberg S.I."/>
            <person name="Fulton L."/>
            <person name="Gaulin E."/>
            <person name="Govers F."/>
            <person name="Hughes L."/>
            <person name="Humphray S."/>
            <person name="Jiang R.H."/>
            <person name="Judelson H."/>
            <person name="Kamoun S."/>
            <person name="Kyung K."/>
            <person name="Meijer H."/>
            <person name="Minx P."/>
            <person name="Morris P."/>
            <person name="Nelson J."/>
            <person name="Phuntumart V."/>
            <person name="Qutob D."/>
            <person name="Rehmany A."/>
            <person name="Rougon-Cardoso A."/>
            <person name="Ryden P."/>
            <person name="Torto-Alalibo T."/>
            <person name="Studholme D."/>
            <person name="Wang Y."/>
            <person name="Win J."/>
            <person name="Wood J."/>
            <person name="Clifton S.W."/>
            <person name="Rogers J."/>
            <person name="Van den Ackerveken G."/>
            <person name="Jones J.D."/>
            <person name="McDowell J.M."/>
            <person name="Beynon J."/>
            <person name="Tyler B.M."/>
        </authorList>
    </citation>
    <scope>NUCLEOTIDE SEQUENCE [LARGE SCALE GENOMIC DNA]</scope>
    <source>
        <strain evidence="2">Emoy2</strain>
    </source>
</reference>
<protein>
    <submittedName>
        <fullName evidence="1">Uncharacterized protein</fullName>
    </submittedName>
</protein>
<evidence type="ECO:0000313" key="1">
    <source>
        <dbReference type="EnsemblProtists" id="HpaP801711"/>
    </source>
</evidence>
<dbReference type="InParanoid" id="M4B611"/>
<dbReference type="HOGENOM" id="CLU_1800179_0_0_1"/>
<evidence type="ECO:0000313" key="2">
    <source>
        <dbReference type="Proteomes" id="UP000011713"/>
    </source>
</evidence>
<name>M4B611_HYAAE</name>
<keyword evidence="2" id="KW-1185">Reference proteome</keyword>
<accession>M4B611</accession>
<dbReference type="AlphaFoldDB" id="M4B611"/>
<proteinExistence type="predicted"/>
<reference evidence="1" key="2">
    <citation type="submission" date="2015-06" db="UniProtKB">
        <authorList>
            <consortium name="EnsemblProtists"/>
        </authorList>
    </citation>
    <scope>IDENTIFICATION</scope>
    <source>
        <strain evidence="1">Emoy2</strain>
    </source>
</reference>
<dbReference type="EMBL" id="JH598461">
    <property type="status" value="NOT_ANNOTATED_CDS"/>
    <property type="molecule type" value="Genomic_DNA"/>
</dbReference>
<dbReference type="EnsemblProtists" id="HpaT801711">
    <property type="protein sequence ID" value="HpaP801711"/>
    <property type="gene ID" value="HpaG801711"/>
</dbReference>
<sequence>MRKCEEDYDRASGSRSVIKNHDCISQSGRVIEDHERVPQSGVGHMIWKDCKSIWHEDDAWRSILTYGIVLASRRQRTSTTSQEDHSWIVWTGVKEPNIPATVIGRSEHQWFRYKIARRLKWSEGSRIKYPLWTRRSQGRSGNCE</sequence>
<organism evidence="1 2">
    <name type="scientific">Hyaloperonospora arabidopsidis (strain Emoy2)</name>
    <name type="common">Downy mildew agent</name>
    <name type="synonym">Peronospora arabidopsidis</name>
    <dbReference type="NCBI Taxonomy" id="559515"/>
    <lineage>
        <taxon>Eukaryota</taxon>
        <taxon>Sar</taxon>
        <taxon>Stramenopiles</taxon>
        <taxon>Oomycota</taxon>
        <taxon>Peronosporomycetes</taxon>
        <taxon>Peronosporales</taxon>
        <taxon>Peronosporaceae</taxon>
        <taxon>Hyaloperonospora</taxon>
    </lineage>
</organism>
<dbReference type="VEuPathDB" id="FungiDB:HpaG801711"/>
<dbReference type="Proteomes" id="UP000011713">
    <property type="component" value="Unassembled WGS sequence"/>
</dbReference>